<dbReference type="Proteomes" id="UP001558613">
    <property type="component" value="Unassembled WGS sequence"/>
</dbReference>
<dbReference type="EMBL" id="JAYMGO010000022">
    <property type="protein sequence ID" value="KAL1250535.1"/>
    <property type="molecule type" value="Genomic_DNA"/>
</dbReference>
<protein>
    <submittedName>
        <fullName evidence="1">Uncharacterized protein</fullName>
    </submittedName>
</protein>
<keyword evidence="2" id="KW-1185">Reference proteome</keyword>
<gene>
    <name evidence="1" type="ORF">QQF64_018331</name>
</gene>
<name>A0ABR3LC93_9TELE</name>
<evidence type="ECO:0000313" key="2">
    <source>
        <dbReference type="Proteomes" id="UP001558613"/>
    </source>
</evidence>
<sequence>MVLDGYARNVSTVADAPLVVEPSAHSSLPGGLLLCSYVLTSPRRTSFKVPIIIQNETSHEITLPANCCLAELYTPSTVSSLRSTSTKERGPTTVFSTTKVGCNAVCSADSKHKISFDFTESPLSEEWKDRITAKLNSIPEVFATSELDYGHTTSVKHRIRLSDPTPFKQRVRPIHPSDFEAVRFPILRSLKRCKYHP</sequence>
<reference evidence="1 2" key="1">
    <citation type="submission" date="2023-09" db="EMBL/GenBank/DDBJ databases">
        <authorList>
            <person name="Wang M."/>
        </authorList>
    </citation>
    <scope>NUCLEOTIDE SEQUENCE [LARGE SCALE GENOMIC DNA]</scope>
    <source>
        <strain evidence="1">GT-2023</strain>
        <tissue evidence="1">Liver</tissue>
    </source>
</reference>
<accession>A0ABR3LC93</accession>
<proteinExistence type="predicted"/>
<evidence type="ECO:0000313" key="1">
    <source>
        <dbReference type="EMBL" id="KAL1250535.1"/>
    </source>
</evidence>
<comment type="caution">
    <text evidence="1">The sequence shown here is derived from an EMBL/GenBank/DDBJ whole genome shotgun (WGS) entry which is preliminary data.</text>
</comment>
<organism evidence="1 2">
    <name type="scientific">Cirrhinus molitorella</name>
    <name type="common">mud carp</name>
    <dbReference type="NCBI Taxonomy" id="172907"/>
    <lineage>
        <taxon>Eukaryota</taxon>
        <taxon>Metazoa</taxon>
        <taxon>Chordata</taxon>
        <taxon>Craniata</taxon>
        <taxon>Vertebrata</taxon>
        <taxon>Euteleostomi</taxon>
        <taxon>Actinopterygii</taxon>
        <taxon>Neopterygii</taxon>
        <taxon>Teleostei</taxon>
        <taxon>Ostariophysi</taxon>
        <taxon>Cypriniformes</taxon>
        <taxon>Cyprinidae</taxon>
        <taxon>Labeoninae</taxon>
        <taxon>Labeonini</taxon>
        <taxon>Cirrhinus</taxon>
    </lineage>
</organism>